<dbReference type="Proteomes" id="UP000000852">
    <property type="component" value="Chromosome"/>
</dbReference>
<proteinExistence type="predicted"/>
<gene>
    <name evidence="1" type="ordered locus">Phep_2395</name>
</gene>
<evidence type="ECO:0000313" key="2">
    <source>
        <dbReference type="Proteomes" id="UP000000852"/>
    </source>
</evidence>
<dbReference type="AlphaFoldDB" id="C6XYW7"/>
<protein>
    <submittedName>
        <fullName evidence="1">Uncharacterized protein</fullName>
    </submittedName>
</protein>
<evidence type="ECO:0000313" key="1">
    <source>
        <dbReference type="EMBL" id="ACU04599.1"/>
    </source>
</evidence>
<organism evidence="1 2">
    <name type="scientific">Pedobacter heparinus (strain ATCC 13125 / DSM 2366 / CIP 104194 / JCM 7457 / NBRC 12017 / NCIMB 9290 / NRRL B-14731 / HIM 762-3)</name>
    <dbReference type="NCBI Taxonomy" id="485917"/>
    <lineage>
        <taxon>Bacteria</taxon>
        <taxon>Pseudomonadati</taxon>
        <taxon>Bacteroidota</taxon>
        <taxon>Sphingobacteriia</taxon>
        <taxon>Sphingobacteriales</taxon>
        <taxon>Sphingobacteriaceae</taxon>
        <taxon>Pedobacter</taxon>
    </lineage>
</organism>
<dbReference type="HOGENOM" id="CLU_2438156_0_0_10"/>
<dbReference type="KEGG" id="phe:Phep_2395"/>
<keyword evidence="2" id="KW-1185">Reference proteome</keyword>
<dbReference type="eggNOG" id="ENOG502ZPEZ">
    <property type="taxonomic scope" value="Bacteria"/>
</dbReference>
<dbReference type="STRING" id="485917.Phep_2395"/>
<dbReference type="EMBL" id="CP001681">
    <property type="protein sequence ID" value="ACU04599.1"/>
    <property type="molecule type" value="Genomic_DNA"/>
</dbReference>
<name>C6XYW7_PEDHD</name>
<sequence length="90" mass="10581">MYGSVAFSIRVPLFTKMKWVLKKWNLHSTEAYLCAICMEDRFFVSTWIVNKQTGRIVITGHYDSNNNGKYDKTDKNQLLIYDLKTLKLIN</sequence>
<accession>C6XYW7</accession>
<reference evidence="1 2" key="1">
    <citation type="journal article" date="2009" name="Stand. Genomic Sci.">
        <title>Complete genome sequence of Pedobacter heparinus type strain (HIM 762-3).</title>
        <authorList>
            <person name="Han C."/>
            <person name="Spring S."/>
            <person name="Lapidus A."/>
            <person name="Del Rio T.G."/>
            <person name="Tice H."/>
            <person name="Copeland A."/>
            <person name="Cheng J.F."/>
            <person name="Lucas S."/>
            <person name="Chen F."/>
            <person name="Nolan M."/>
            <person name="Bruce D."/>
            <person name="Goodwin L."/>
            <person name="Pitluck S."/>
            <person name="Ivanova N."/>
            <person name="Mavromatis K."/>
            <person name="Mikhailova N."/>
            <person name="Pati A."/>
            <person name="Chen A."/>
            <person name="Palaniappan K."/>
            <person name="Land M."/>
            <person name="Hauser L."/>
            <person name="Chang Y.J."/>
            <person name="Jeffries C.C."/>
            <person name="Saunders E."/>
            <person name="Chertkov O."/>
            <person name="Brettin T."/>
            <person name="Goker M."/>
            <person name="Rohde M."/>
            <person name="Bristow J."/>
            <person name="Eisen J.A."/>
            <person name="Markowitz V."/>
            <person name="Hugenholtz P."/>
            <person name="Kyrpides N.C."/>
            <person name="Klenk H.P."/>
            <person name="Detter J.C."/>
        </authorList>
    </citation>
    <scope>NUCLEOTIDE SEQUENCE [LARGE SCALE GENOMIC DNA]</scope>
    <source>
        <strain evidence="2">ATCC 13125 / DSM 2366 / CIP 104194 / JCM 7457 / NBRC 12017 / NCIMB 9290 / NRRL B-14731 / HIM 762-3</strain>
    </source>
</reference>